<dbReference type="Gene3D" id="3.40.50.360">
    <property type="match status" value="1"/>
</dbReference>
<protein>
    <submittedName>
        <fullName evidence="2">Multimeric flavodoxin WrbA</fullName>
    </submittedName>
</protein>
<dbReference type="EMBL" id="FNIX01000003">
    <property type="protein sequence ID" value="SDO57549.1"/>
    <property type="molecule type" value="Genomic_DNA"/>
</dbReference>
<evidence type="ECO:0000313" key="3">
    <source>
        <dbReference type="Proteomes" id="UP000199691"/>
    </source>
</evidence>
<dbReference type="Proteomes" id="UP000199691">
    <property type="component" value="Unassembled WGS sequence"/>
</dbReference>
<sequence>MAPTTLTALALTCSLKPSPEPSSADKLARQVLDELAAHGVTGDLIRVVDHDVRPGVQKDMGEGDEWPMIRERVLAADILVLATPTWVGHPSSVAQRVMERLDAELSETDDEGRLLTYGKVAVVAVVGNEDGAHKIIADCFQALNDVGFTIPASGGTYWNNEAMNPKDYIELEQTPDPVASTNKKLASNAAHLARLLKQDRYPPVQ</sequence>
<dbReference type="SUPFAM" id="SSF52218">
    <property type="entry name" value="Flavoproteins"/>
    <property type="match status" value="1"/>
</dbReference>
<evidence type="ECO:0000313" key="2">
    <source>
        <dbReference type="EMBL" id="SDO57549.1"/>
    </source>
</evidence>
<feature type="domain" description="NADPH-dependent FMN reductase-like" evidence="1">
    <location>
        <begin position="9"/>
        <end position="153"/>
    </location>
</feature>
<gene>
    <name evidence="2" type="ORF">SAMN05421507_10312</name>
</gene>
<dbReference type="InterPro" id="IPR005025">
    <property type="entry name" value="FMN_Rdtase-like_dom"/>
</dbReference>
<dbReference type="STRING" id="641025.SAMN05421507_10312"/>
<accession>A0A1H0KNP4</accession>
<dbReference type="AlphaFoldDB" id="A0A1H0KNP4"/>
<reference evidence="3" key="1">
    <citation type="submission" date="2016-10" db="EMBL/GenBank/DDBJ databases">
        <authorList>
            <person name="Varghese N."/>
            <person name="Submissions S."/>
        </authorList>
    </citation>
    <scope>NUCLEOTIDE SEQUENCE [LARGE SCALE GENOMIC DNA]</scope>
    <source>
        <strain evidence="3">CGMCC 4.6609</strain>
    </source>
</reference>
<evidence type="ECO:0000259" key="1">
    <source>
        <dbReference type="Pfam" id="PF03358"/>
    </source>
</evidence>
<dbReference type="GO" id="GO:0016491">
    <property type="term" value="F:oxidoreductase activity"/>
    <property type="evidence" value="ECO:0007669"/>
    <property type="project" value="InterPro"/>
</dbReference>
<name>A0A1H0KNP4_9PSEU</name>
<keyword evidence="3" id="KW-1185">Reference proteome</keyword>
<proteinExistence type="predicted"/>
<dbReference type="Pfam" id="PF03358">
    <property type="entry name" value="FMN_red"/>
    <property type="match status" value="1"/>
</dbReference>
<dbReference type="OrthoDB" id="8853249at2"/>
<dbReference type="RefSeq" id="WP_090096792.1">
    <property type="nucleotide sequence ID" value="NZ_FNIX01000003.1"/>
</dbReference>
<dbReference type="InterPro" id="IPR029039">
    <property type="entry name" value="Flavoprotein-like_sf"/>
</dbReference>
<organism evidence="2 3">
    <name type="scientific">Lentzea jiangxiensis</name>
    <dbReference type="NCBI Taxonomy" id="641025"/>
    <lineage>
        <taxon>Bacteria</taxon>
        <taxon>Bacillati</taxon>
        <taxon>Actinomycetota</taxon>
        <taxon>Actinomycetes</taxon>
        <taxon>Pseudonocardiales</taxon>
        <taxon>Pseudonocardiaceae</taxon>
        <taxon>Lentzea</taxon>
    </lineage>
</organism>